<dbReference type="Proteomes" id="UP000821865">
    <property type="component" value="Chromosome 2"/>
</dbReference>
<accession>A0ACB8DCG1</accession>
<organism evidence="1 2">
    <name type="scientific">Dermacentor silvarum</name>
    <name type="common">Tick</name>
    <dbReference type="NCBI Taxonomy" id="543639"/>
    <lineage>
        <taxon>Eukaryota</taxon>
        <taxon>Metazoa</taxon>
        <taxon>Ecdysozoa</taxon>
        <taxon>Arthropoda</taxon>
        <taxon>Chelicerata</taxon>
        <taxon>Arachnida</taxon>
        <taxon>Acari</taxon>
        <taxon>Parasitiformes</taxon>
        <taxon>Ixodida</taxon>
        <taxon>Ixodoidea</taxon>
        <taxon>Ixodidae</taxon>
        <taxon>Rhipicephalinae</taxon>
        <taxon>Dermacentor</taxon>
    </lineage>
</organism>
<sequence length="456" mass="51061">METTAGRRSQRGGRASGALRLPFLAYGKMAAARATRISHCPLVVDSEEYRTVDEMVIPFKGRSSIKQYLLNKSKHWGFKLHKTNKDSLWAAVHAEWLRGTELATDLFASMPMGMESAILAEGDFTKYSLMQNLPADAHRMSVDVLPAMWVYFCGSNYLTTSVLDGGVRSSMPMSPIARVLPTVRQLLQLKVQFLERELTDGTGVITAKFVQKLYAFEMDKTVKLMTNLTRKHVYPLNVEKMNVFRTLQIFSSQVTAALCHLQENRCGDPALYSFIEVSPTILFMKLMKQWFDVHDTVYRESDSKKPISDENDHRMLWLEKDFTCNVRNIQEASIASGKGEFTDETYHALLFATKATVETTRFLLGRRVKCVRTAQVHVGGNNVRDARAVTIALHNIVKGKAVPIKQMQVTYTHAEELAIAVPQEATAELDNLKGDVLNPSLSVTNPGLVYVGVGTS</sequence>
<gene>
    <name evidence="1" type="ORF">HPB49_009970</name>
</gene>
<dbReference type="EMBL" id="CM023471">
    <property type="protein sequence ID" value="KAH7965708.1"/>
    <property type="molecule type" value="Genomic_DNA"/>
</dbReference>
<reference evidence="1" key="1">
    <citation type="submission" date="2020-05" db="EMBL/GenBank/DDBJ databases">
        <title>Large-scale comparative analyses of tick genomes elucidate their genetic diversity and vector capacities.</title>
        <authorList>
            <person name="Jia N."/>
            <person name="Wang J."/>
            <person name="Shi W."/>
            <person name="Du L."/>
            <person name="Sun Y."/>
            <person name="Zhan W."/>
            <person name="Jiang J."/>
            <person name="Wang Q."/>
            <person name="Zhang B."/>
            <person name="Ji P."/>
            <person name="Sakyi L.B."/>
            <person name="Cui X."/>
            <person name="Yuan T."/>
            <person name="Jiang B."/>
            <person name="Yang W."/>
            <person name="Lam T.T.-Y."/>
            <person name="Chang Q."/>
            <person name="Ding S."/>
            <person name="Wang X."/>
            <person name="Zhu J."/>
            <person name="Ruan X."/>
            <person name="Zhao L."/>
            <person name="Wei J."/>
            <person name="Que T."/>
            <person name="Du C."/>
            <person name="Cheng J."/>
            <person name="Dai P."/>
            <person name="Han X."/>
            <person name="Huang E."/>
            <person name="Gao Y."/>
            <person name="Liu J."/>
            <person name="Shao H."/>
            <person name="Ye R."/>
            <person name="Li L."/>
            <person name="Wei W."/>
            <person name="Wang X."/>
            <person name="Wang C."/>
            <person name="Yang T."/>
            <person name="Huo Q."/>
            <person name="Li W."/>
            <person name="Guo W."/>
            <person name="Chen H."/>
            <person name="Zhou L."/>
            <person name="Ni X."/>
            <person name="Tian J."/>
            <person name="Zhou Y."/>
            <person name="Sheng Y."/>
            <person name="Liu T."/>
            <person name="Pan Y."/>
            <person name="Xia L."/>
            <person name="Li J."/>
            <person name="Zhao F."/>
            <person name="Cao W."/>
        </authorList>
    </citation>
    <scope>NUCLEOTIDE SEQUENCE</scope>
    <source>
        <strain evidence="1">Dsil-2018</strain>
    </source>
</reference>
<name>A0ACB8DCG1_DERSI</name>
<proteinExistence type="predicted"/>
<comment type="caution">
    <text evidence="1">The sequence shown here is derived from an EMBL/GenBank/DDBJ whole genome shotgun (WGS) entry which is preliminary data.</text>
</comment>
<evidence type="ECO:0000313" key="1">
    <source>
        <dbReference type="EMBL" id="KAH7965708.1"/>
    </source>
</evidence>
<protein>
    <submittedName>
        <fullName evidence="1">Uncharacterized protein</fullName>
    </submittedName>
</protein>
<evidence type="ECO:0000313" key="2">
    <source>
        <dbReference type="Proteomes" id="UP000821865"/>
    </source>
</evidence>
<keyword evidence="2" id="KW-1185">Reference proteome</keyword>